<evidence type="ECO:0000313" key="3">
    <source>
        <dbReference type="Proteomes" id="UP000499080"/>
    </source>
</evidence>
<dbReference type="InterPro" id="IPR053741">
    <property type="entry name" value="Ser_Fungal_Prot_Inhib_sf"/>
</dbReference>
<keyword evidence="1" id="KW-0472">Membrane</keyword>
<feature type="transmembrane region" description="Helical" evidence="1">
    <location>
        <begin position="31"/>
        <end position="52"/>
    </location>
</feature>
<dbReference type="InterPro" id="IPR021066">
    <property type="entry name" value="FPI1"/>
</dbReference>
<dbReference type="AlphaFoldDB" id="A0A4Y2LWU1"/>
<sequence length="135" mass="14642">MCVPSVRVLTEEQEECVQSVRNLTLKIDSSIFAMYQILFLLLTAVVAANAIVCTPEICESQKPCPQVQCEEGQTLVENGSSCECCPACITFLGKGEKCPSSHVRGGPPPTTKCEDGLSCLENEDHEYVCTCTCDN</sequence>
<keyword evidence="1" id="KW-1133">Transmembrane helix</keyword>
<proteinExistence type="predicted"/>
<dbReference type="Gene3D" id="2.10.80.20">
    <property type="match status" value="1"/>
</dbReference>
<dbReference type="GO" id="GO:0030414">
    <property type="term" value="F:peptidase inhibitor activity"/>
    <property type="evidence" value="ECO:0007669"/>
    <property type="project" value="InterPro"/>
</dbReference>
<name>A0A4Y2LWU1_ARAVE</name>
<evidence type="ECO:0000256" key="1">
    <source>
        <dbReference type="SAM" id="Phobius"/>
    </source>
</evidence>
<dbReference type="EMBL" id="BGPR01006393">
    <property type="protein sequence ID" value="GBN18600.1"/>
    <property type="molecule type" value="Genomic_DNA"/>
</dbReference>
<accession>A0A4Y2LWU1</accession>
<protein>
    <recommendedName>
        <fullName evidence="4">IGFBP N-terminal domain-containing protein</fullName>
    </recommendedName>
</protein>
<dbReference type="Proteomes" id="UP000499080">
    <property type="component" value="Unassembled WGS sequence"/>
</dbReference>
<evidence type="ECO:0008006" key="4">
    <source>
        <dbReference type="Google" id="ProtNLM"/>
    </source>
</evidence>
<gene>
    <name evidence="2" type="ORF">AVEN_236391_1</name>
</gene>
<evidence type="ECO:0000313" key="2">
    <source>
        <dbReference type="EMBL" id="GBN18600.1"/>
    </source>
</evidence>
<keyword evidence="1" id="KW-0812">Transmembrane</keyword>
<keyword evidence="3" id="KW-1185">Reference proteome</keyword>
<dbReference type="Pfam" id="PF12190">
    <property type="entry name" value="amfpi-1"/>
    <property type="match status" value="1"/>
</dbReference>
<organism evidence="2 3">
    <name type="scientific">Araneus ventricosus</name>
    <name type="common">Orbweaver spider</name>
    <name type="synonym">Epeira ventricosa</name>
    <dbReference type="NCBI Taxonomy" id="182803"/>
    <lineage>
        <taxon>Eukaryota</taxon>
        <taxon>Metazoa</taxon>
        <taxon>Ecdysozoa</taxon>
        <taxon>Arthropoda</taxon>
        <taxon>Chelicerata</taxon>
        <taxon>Arachnida</taxon>
        <taxon>Araneae</taxon>
        <taxon>Araneomorphae</taxon>
        <taxon>Entelegynae</taxon>
        <taxon>Araneoidea</taxon>
        <taxon>Araneidae</taxon>
        <taxon>Araneus</taxon>
    </lineage>
</organism>
<reference evidence="2 3" key="1">
    <citation type="journal article" date="2019" name="Sci. Rep.">
        <title>Orb-weaving spider Araneus ventricosus genome elucidates the spidroin gene catalogue.</title>
        <authorList>
            <person name="Kono N."/>
            <person name="Nakamura H."/>
            <person name="Ohtoshi R."/>
            <person name="Moran D.A.P."/>
            <person name="Shinohara A."/>
            <person name="Yoshida Y."/>
            <person name="Fujiwara M."/>
            <person name="Mori M."/>
            <person name="Tomita M."/>
            <person name="Arakawa K."/>
        </authorList>
    </citation>
    <scope>NUCLEOTIDE SEQUENCE [LARGE SCALE GENOMIC DNA]</scope>
</reference>
<dbReference type="OrthoDB" id="6424717at2759"/>
<comment type="caution">
    <text evidence="2">The sequence shown here is derived from an EMBL/GenBank/DDBJ whole genome shotgun (WGS) entry which is preliminary data.</text>
</comment>